<dbReference type="AlphaFoldDB" id="A0A8X6T2F9"/>
<dbReference type="InterPro" id="IPR013103">
    <property type="entry name" value="RVT_2"/>
</dbReference>
<feature type="domain" description="Reverse transcriptase Ty1/copia-type" evidence="1">
    <location>
        <begin position="2"/>
        <end position="135"/>
    </location>
</feature>
<name>A0A8X6T2F9_NEPPI</name>
<organism evidence="2 3">
    <name type="scientific">Nephila pilipes</name>
    <name type="common">Giant wood spider</name>
    <name type="synonym">Nephila maculata</name>
    <dbReference type="NCBI Taxonomy" id="299642"/>
    <lineage>
        <taxon>Eukaryota</taxon>
        <taxon>Metazoa</taxon>
        <taxon>Ecdysozoa</taxon>
        <taxon>Arthropoda</taxon>
        <taxon>Chelicerata</taxon>
        <taxon>Arachnida</taxon>
        <taxon>Araneae</taxon>
        <taxon>Araneomorphae</taxon>
        <taxon>Entelegynae</taxon>
        <taxon>Araneoidea</taxon>
        <taxon>Nephilidae</taxon>
        <taxon>Nephila</taxon>
    </lineage>
</organism>
<dbReference type="EMBL" id="BMAW01050429">
    <property type="protein sequence ID" value="GFS75255.1"/>
    <property type="molecule type" value="Genomic_DNA"/>
</dbReference>
<evidence type="ECO:0000259" key="1">
    <source>
        <dbReference type="Pfam" id="PF07727"/>
    </source>
</evidence>
<proteinExistence type="predicted"/>
<reference evidence="2" key="1">
    <citation type="submission" date="2020-08" db="EMBL/GenBank/DDBJ databases">
        <title>Multicomponent nature underlies the extraordinary mechanical properties of spider dragline silk.</title>
        <authorList>
            <person name="Kono N."/>
            <person name="Nakamura H."/>
            <person name="Mori M."/>
            <person name="Yoshida Y."/>
            <person name="Ohtoshi R."/>
            <person name="Malay A.D."/>
            <person name="Moran D.A.P."/>
            <person name="Tomita M."/>
            <person name="Numata K."/>
            <person name="Arakawa K."/>
        </authorList>
    </citation>
    <scope>NUCLEOTIDE SEQUENCE</scope>
</reference>
<comment type="caution">
    <text evidence="2">The sequence shown here is derived from an EMBL/GenBank/DDBJ whole genome shotgun (WGS) entry which is preliminary data.</text>
</comment>
<evidence type="ECO:0000313" key="2">
    <source>
        <dbReference type="EMBL" id="GFS75255.1"/>
    </source>
</evidence>
<accession>A0A8X6T2F9</accession>
<protein>
    <submittedName>
        <fullName evidence="2">Retrovirus-related Pol polyprotein from transposon TNT 1-94</fullName>
    </submittedName>
</protein>
<sequence length="143" mass="16515">MEHKARLEAKGYNQKFGTDYDETVAPVVKHIDMKTEFLHGNLHEDIYMKQPEGYVKLGEEQKVCKLKKSIYGLKQAAKAWNQKIAEVLQINNFKQSIEDNCLFTKEEKGKIILVILYVDDQLVASCDGNKINEILRTARKVRD</sequence>
<dbReference type="OrthoDB" id="6435466at2759"/>
<dbReference type="Proteomes" id="UP000887013">
    <property type="component" value="Unassembled WGS sequence"/>
</dbReference>
<keyword evidence="3" id="KW-1185">Reference proteome</keyword>
<gene>
    <name evidence="2" type="ORF">NPIL_641411</name>
</gene>
<dbReference type="GO" id="GO:0071897">
    <property type="term" value="P:DNA biosynthetic process"/>
    <property type="evidence" value="ECO:0007669"/>
    <property type="project" value="UniProtKB-ARBA"/>
</dbReference>
<dbReference type="SUPFAM" id="SSF56672">
    <property type="entry name" value="DNA/RNA polymerases"/>
    <property type="match status" value="1"/>
</dbReference>
<dbReference type="InterPro" id="IPR043502">
    <property type="entry name" value="DNA/RNA_pol_sf"/>
</dbReference>
<evidence type="ECO:0000313" key="3">
    <source>
        <dbReference type="Proteomes" id="UP000887013"/>
    </source>
</evidence>
<dbReference type="Pfam" id="PF07727">
    <property type="entry name" value="RVT_2"/>
    <property type="match status" value="1"/>
</dbReference>